<accession>A0A5N7CZS2</accession>
<reference evidence="1 2" key="1">
    <citation type="submission" date="2019-04" db="EMBL/GenBank/DDBJ databases">
        <authorList>
            <consortium name="DOE Joint Genome Institute"/>
            <person name="Mondo S."/>
            <person name="Kjaerbolling I."/>
            <person name="Vesth T."/>
            <person name="Frisvad J.C."/>
            <person name="Nybo J.L."/>
            <person name="Theobald S."/>
            <person name="Kildgaard S."/>
            <person name="Isbrandt T."/>
            <person name="Kuo A."/>
            <person name="Sato A."/>
            <person name="Lyhne E.K."/>
            <person name="Kogle M.E."/>
            <person name="Wiebenga A."/>
            <person name="Kun R.S."/>
            <person name="Lubbers R.J."/>
            <person name="Makela M.R."/>
            <person name="Barry K."/>
            <person name="Chovatia M."/>
            <person name="Clum A."/>
            <person name="Daum C."/>
            <person name="Haridas S."/>
            <person name="He G."/>
            <person name="LaButti K."/>
            <person name="Lipzen A."/>
            <person name="Riley R."/>
            <person name="Salamov A."/>
            <person name="Simmons B.A."/>
            <person name="Magnuson J.K."/>
            <person name="Henrissat B."/>
            <person name="Mortensen U.H."/>
            <person name="Larsen T.O."/>
            <person name="Devries R.P."/>
            <person name="Grigoriev I.V."/>
            <person name="Machida M."/>
            <person name="Baker S.E."/>
            <person name="Andersen M.R."/>
            <person name="Cantor M.N."/>
            <person name="Hua S.X."/>
        </authorList>
    </citation>
    <scope>NUCLEOTIDE SEQUENCE [LARGE SCALE GENOMIC DNA]</scope>
    <source>
        <strain evidence="1 2">CBS 119388</strain>
    </source>
</reference>
<gene>
    <name evidence="1" type="ORF">BDV37DRAFT_259874</name>
</gene>
<dbReference type="RefSeq" id="XP_031936970.1">
    <property type="nucleotide sequence ID" value="XM_032083184.1"/>
</dbReference>
<dbReference type="AlphaFoldDB" id="A0A5N6HL24"/>
<sequence>MHMTSNDLHEIQDIEELFKKTISGVHETPSLLVEVFPILNYLPKRLAKRKQTGDFIHSKAMAIFTEKAKATHADHTWN</sequence>
<name>A0A5N6HL24_9EURO</name>
<dbReference type="OrthoDB" id="1470350at2759"/>
<dbReference type="Proteomes" id="UP000325579">
    <property type="component" value="Unassembled WGS sequence"/>
</dbReference>
<protein>
    <submittedName>
        <fullName evidence="1">Uncharacterized protein</fullName>
    </submittedName>
</protein>
<proteinExistence type="predicted"/>
<keyword evidence="2" id="KW-1185">Reference proteome</keyword>
<evidence type="ECO:0000313" key="2">
    <source>
        <dbReference type="Proteomes" id="UP000325579"/>
    </source>
</evidence>
<dbReference type="GeneID" id="43667875"/>
<evidence type="ECO:0000313" key="1">
    <source>
        <dbReference type="EMBL" id="KAE8399651.1"/>
    </source>
</evidence>
<organism evidence="1 2">
    <name type="scientific">Aspergillus pseudonomiae</name>
    <dbReference type="NCBI Taxonomy" id="1506151"/>
    <lineage>
        <taxon>Eukaryota</taxon>
        <taxon>Fungi</taxon>
        <taxon>Dikarya</taxon>
        <taxon>Ascomycota</taxon>
        <taxon>Pezizomycotina</taxon>
        <taxon>Eurotiomycetes</taxon>
        <taxon>Eurotiomycetidae</taxon>
        <taxon>Eurotiales</taxon>
        <taxon>Aspergillaceae</taxon>
        <taxon>Aspergillus</taxon>
        <taxon>Aspergillus subgen. Circumdati</taxon>
    </lineage>
</organism>
<accession>A0A5N6HL24</accession>
<dbReference type="EMBL" id="ML736829">
    <property type="protein sequence ID" value="KAE8399651.1"/>
    <property type="molecule type" value="Genomic_DNA"/>
</dbReference>